<feature type="transmembrane region" description="Helical" evidence="1">
    <location>
        <begin position="14"/>
        <end position="35"/>
    </location>
</feature>
<evidence type="ECO:0000256" key="1">
    <source>
        <dbReference type="SAM" id="Phobius"/>
    </source>
</evidence>
<dbReference type="EMBL" id="QGGO01000011">
    <property type="protein sequence ID" value="PWK26480.1"/>
    <property type="molecule type" value="Genomic_DNA"/>
</dbReference>
<feature type="transmembrane region" description="Helical" evidence="1">
    <location>
        <begin position="76"/>
        <end position="101"/>
    </location>
</feature>
<reference evidence="2 3" key="1">
    <citation type="submission" date="2018-05" db="EMBL/GenBank/DDBJ databases">
        <title>Genomic Encyclopedia of Archaeal and Bacterial Type Strains, Phase II (KMG-II): from individual species to whole genera.</title>
        <authorList>
            <person name="Goeker M."/>
        </authorList>
    </citation>
    <scope>NUCLEOTIDE SEQUENCE [LARGE SCALE GENOMIC DNA]</scope>
    <source>
        <strain evidence="2 3">DSM 22214</strain>
    </source>
</reference>
<gene>
    <name evidence="2" type="ORF">LV89_02325</name>
</gene>
<keyword evidence="1" id="KW-1133">Transmembrane helix</keyword>
<evidence type="ECO:0000313" key="2">
    <source>
        <dbReference type="EMBL" id="PWK26480.1"/>
    </source>
</evidence>
<name>A0A316ETI0_9BACT</name>
<protein>
    <recommendedName>
        <fullName evidence="4">DUF4149 domain-containing protein</fullName>
    </recommendedName>
</protein>
<keyword evidence="3" id="KW-1185">Reference proteome</keyword>
<organism evidence="2 3">
    <name type="scientific">Arcicella aurantiaca</name>
    <dbReference type="NCBI Taxonomy" id="591202"/>
    <lineage>
        <taxon>Bacteria</taxon>
        <taxon>Pseudomonadati</taxon>
        <taxon>Bacteroidota</taxon>
        <taxon>Cytophagia</taxon>
        <taxon>Cytophagales</taxon>
        <taxon>Flectobacillaceae</taxon>
        <taxon>Arcicella</taxon>
    </lineage>
</organism>
<comment type="caution">
    <text evidence="2">The sequence shown here is derived from an EMBL/GenBank/DDBJ whole genome shotgun (WGS) entry which is preliminary data.</text>
</comment>
<feature type="transmembrane region" description="Helical" evidence="1">
    <location>
        <begin position="122"/>
        <end position="143"/>
    </location>
</feature>
<dbReference type="RefSeq" id="WP_109743058.1">
    <property type="nucleotide sequence ID" value="NZ_QGGO01000011.1"/>
</dbReference>
<dbReference type="AlphaFoldDB" id="A0A316ETI0"/>
<evidence type="ECO:0008006" key="4">
    <source>
        <dbReference type="Google" id="ProtNLM"/>
    </source>
</evidence>
<accession>A0A316ETI0</accession>
<dbReference type="OrthoDB" id="965302at2"/>
<evidence type="ECO:0000313" key="3">
    <source>
        <dbReference type="Proteomes" id="UP000245489"/>
    </source>
</evidence>
<sequence length="144" mass="16607">MIESNQFRVTILSIWWGAFTFYAGIVVPLGMRVLGSHTQMGMITQQVSIYLNIFSLIIFLLYAYSFRYESSKTDGLLYQIVSLSLIASQLLLFLIHGYLTVTIDFEKVKIINPENFYLLHRIYLIIETAIWLTVSGLILQITLE</sequence>
<keyword evidence="1" id="KW-0812">Transmembrane</keyword>
<feature type="transmembrane region" description="Helical" evidence="1">
    <location>
        <begin position="47"/>
        <end position="64"/>
    </location>
</feature>
<dbReference type="Proteomes" id="UP000245489">
    <property type="component" value="Unassembled WGS sequence"/>
</dbReference>
<proteinExistence type="predicted"/>
<keyword evidence="1" id="KW-0472">Membrane</keyword>